<feature type="region of interest" description="Disordered" evidence="15">
    <location>
        <begin position="16"/>
        <end position="43"/>
    </location>
</feature>
<evidence type="ECO:0000256" key="3">
    <source>
        <dbReference type="ARBA" id="ARBA00022603"/>
    </source>
</evidence>
<keyword evidence="11 13" id="KW-0594">Phospholipid biosynthesis</keyword>
<dbReference type="Pfam" id="PF04191">
    <property type="entry name" value="PEMT"/>
    <property type="match status" value="2"/>
</dbReference>
<keyword evidence="9 13" id="KW-0443">Lipid metabolism</keyword>
<dbReference type="HAMAP" id="MF_03217">
    <property type="entry name" value="PEMT"/>
    <property type="match status" value="1"/>
</dbReference>
<comment type="caution">
    <text evidence="13 14">Lacks conserved residue(s) required for the propagation of feature annotation.</text>
</comment>
<evidence type="ECO:0000256" key="4">
    <source>
        <dbReference type="ARBA" id="ARBA00022679"/>
    </source>
</evidence>
<dbReference type="GO" id="GO:0006656">
    <property type="term" value="P:phosphatidylcholine biosynthetic process"/>
    <property type="evidence" value="ECO:0007669"/>
    <property type="project" value="UniProtKB-UniRule"/>
</dbReference>
<dbReference type="PIRSF" id="PIRSF000383">
    <property type="entry name" value="PEAMT"/>
    <property type="match status" value="1"/>
</dbReference>
<comment type="catalytic activity">
    <reaction evidence="13 14">
        <text>a 1,2-diacyl-sn-glycero-3-phosphoethanolamine + S-adenosyl-L-methionine = a 1,2-diacyl-sn-glycero-3-phospho-N-methylethanolamine + S-adenosyl-L-homocysteine + H(+)</text>
        <dbReference type="Rhea" id="RHEA:11164"/>
        <dbReference type="ChEBI" id="CHEBI:15378"/>
        <dbReference type="ChEBI" id="CHEBI:57856"/>
        <dbReference type="ChEBI" id="CHEBI:59789"/>
        <dbReference type="ChEBI" id="CHEBI:64573"/>
        <dbReference type="ChEBI" id="CHEBI:64612"/>
        <dbReference type="EC" id="2.1.1.17"/>
    </reaction>
</comment>
<dbReference type="InParanoid" id="A0A5J5EZH7"/>
<accession>A0A5J5EZH7</accession>
<comment type="subcellular location">
    <subcellularLocation>
        <location evidence="1">Endomembrane system</location>
        <topology evidence="1">Multi-pass membrane protein</topology>
    </subcellularLocation>
    <subcellularLocation>
        <location evidence="13 14">Endoplasmic reticulum membrane</location>
        <topology evidence="13 14">Multi-pass membrane protein</topology>
    </subcellularLocation>
</comment>
<evidence type="ECO:0000313" key="16">
    <source>
        <dbReference type="EMBL" id="KAA8908842.1"/>
    </source>
</evidence>
<protein>
    <recommendedName>
        <fullName evidence="13 14">Phosphatidylethanolamine N-methyltransferase</fullName>
        <shortName evidence="13">PE methyltransferase</shortName>
        <shortName evidence="13 14">PEAMT</shortName>
        <shortName evidence="13">PEMT</shortName>
        <ecNumber evidence="13 14">2.1.1.17</ecNumber>
    </recommendedName>
</protein>
<evidence type="ECO:0000256" key="9">
    <source>
        <dbReference type="ARBA" id="ARBA00023098"/>
    </source>
</evidence>
<name>A0A5J5EZH7_9PEZI</name>
<evidence type="ECO:0000256" key="13">
    <source>
        <dbReference type="HAMAP-Rule" id="MF_03217"/>
    </source>
</evidence>
<feature type="transmembrane region" description="Helical" evidence="13 14">
    <location>
        <begin position="285"/>
        <end position="307"/>
    </location>
</feature>
<feature type="transmembrane region" description="Helical" evidence="13 14">
    <location>
        <begin position="217"/>
        <end position="238"/>
    </location>
</feature>
<feature type="transmembrane region" description="Helical" evidence="13 14">
    <location>
        <begin position="545"/>
        <end position="574"/>
    </location>
</feature>
<gene>
    <name evidence="16" type="ORF">FN846DRAFT_898494</name>
</gene>
<evidence type="ECO:0000256" key="15">
    <source>
        <dbReference type="SAM" id="MobiDB-lite"/>
    </source>
</evidence>
<evidence type="ECO:0000256" key="10">
    <source>
        <dbReference type="ARBA" id="ARBA00023136"/>
    </source>
</evidence>
<evidence type="ECO:0000256" key="14">
    <source>
        <dbReference type="RuleBase" id="RU361122"/>
    </source>
</evidence>
<evidence type="ECO:0000313" key="17">
    <source>
        <dbReference type="Proteomes" id="UP000326924"/>
    </source>
</evidence>
<keyword evidence="12 13" id="KW-1208">Phospholipid metabolism</keyword>
<keyword evidence="6 13" id="KW-0812">Transmembrane</keyword>
<dbReference type="InterPro" id="IPR007318">
    <property type="entry name" value="Phopholipid_MeTrfase"/>
</dbReference>
<keyword evidence="10 13" id="KW-0472">Membrane</keyword>
<evidence type="ECO:0000256" key="7">
    <source>
        <dbReference type="ARBA" id="ARBA00022824"/>
    </source>
</evidence>
<evidence type="ECO:0000256" key="2">
    <source>
        <dbReference type="ARBA" id="ARBA00022516"/>
    </source>
</evidence>
<keyword evidence="2 13" id="KW-0444">Lipid biosynthesis</keyword>
<evidence type="ECO:0000256" key="5">
    <source>
        <dbReference type="ARBA" id="ARBA00022691"/>
    </source>
</evidence>
<keyword evidence="3 13" id="KW-0489">Methyltransferase</keyword>
<dbReference type="GO" id="GO:0005789">
    <property type="term" value="C:endoplasmic reticulum membrane"/>
    <property type="evidence" value="ECO:0007669"/>
    <property type="project" value="UniProtKB-SubCell"/>
</dbReference>
<dbReference type="EC" id="2.1.1.17" evidence="13 14"/>
<evidence type="ECO:0000256" key="11">
    <source>
        <dbReference type="ARBA" id="ARBA00023209"/>
    </source>
</evidence>
<evidence type="ECO:0000256" key="6">
    <source>
        <dbReference type="ARBA" id="ARBA00022692"/>
    </source>
</evidence>
<keyword evidence="17" id="KW-1185">Reference proteome</keyword>
<evidence type="ECO:0000256" key="12">
    <source>
        <dbReference type="ARBA" id="ARBA00023264"/>
    </source>
</evidence>
<comment type="similarity">
    <text evidence="13 14">Belongs to the class VI-like SAM-binding methyltransferase superfamily. CHO2 family.</text>
</comment>
<dbReference type="PROSITE" id="PS51598">
    <property type="entry name" value="SAM_CHO2"/>
    <property type="match status" value="1"/>
</dbReference>
<dbReference type="Proteomes" id="UP000326924">
    <property type="component" value="Unassembled WGS sequence"/>
</dbReference>
<evidence type="ECO:0000256" key="8">
    <source>
        <dbReference type="ARBA" id="ARBA00022989"/>
    </source>
</evidence>
<feature type="transmembrane region" description="Helical" evidence="13 14">
    <location>
        <begin position="190"/>
        <end position="211"/>
    </location>
</feature>
<dbReference type="PANTHER" id="PTHR32138:SF0">
    <property type="entry name" value="PHOSPHATIDYLETHANOLAMINE N-METHYLTRANSFERASE"/>
    <property type="match status" value="1"/>
</dbReference>
<dbReference type="UniPathway" id="UPA00753"/>
<dbReference type="GO" id="GO:0032259">
    <property type="term" value="P:methylation"/>
    <property type="evidence" value="ECO:0007669"/>
    <property type="project" value="UniProtKB-KW"/>
</dbReference>
<dbReference type="Gene3D" id="2.60.40.2840">
    <property type="match status" value="1"/>
</dbReference>
<comment type="caution">
    <text evidence="16">The sequence shown here is derived from an EMBL/GenBank/DDBJ whole genome shotgun (WGS) entry which is preliminary data.</text>
</comment>
<dbReference type="OrthoDB" id="4583at2759"/>
<feature type="transmembrane region" description="Helical" evidence="13 14">
    <location>
        <begin position="483"/>
        <end position="504"/>
    </location>
</feature>
<organism evidence="16 17">
    <name type="scientific">Sphaerosporella brunnea</name>
    <dbReference type="NCBI Taxonomy" id="1250544"/>
    <lineage>
        <taxon>Eukaryota</taxon>
        <taxon>Fungi</taxon>
        <taxon>Dikarya</taxon>
        <taxon>Ascomycota</taxon>
        <taxon>Pezizomycotina</taxon>
        <taxon>Pezizomycetes</taxon>
        <taxon>Pezizales</taxon>
        <taxon>Pyronemataceae</taxon>
        <taxon>Sphaerosporella</taxon>
    </lineage>
</organism>
<reference evidence="16 17" key="1">
    <citation type="submission" date="2019-09" db="EMBL/GenBank/DDBJ databases">
        <title>Draft genome of the ectomycorrhizal ascomycete Sphaerosporella brunnea.</title>
        <authorList>
            <consortium name="DOE Joint Genome Institute"/>
            <person name="Benucci G.M."/>
            <person name="Marozzi G."/>
            <person name="Antonielli L."/>
            <person name="Sanchez S."/>
            <person name="Marco P."/>
            <person name="Wang X."/>
            <person name="Falini L.B."/>
            <person name="Barry K."/>
            <person name="Haridas S."/>
            <person name="Lipzen A."/>
            <person name="Labutti K."/>
            <person name="Grigoriev I.V."/>
            <person name="Murat C."/>
            <person name="Martin F."/>
            <person name="Albertini E."/>
            <person name="Donnini D."/>
            <person name="Bonito G."/>
        </authorList>
    </citation>
    <scope>NUCLEOTIDE SEQUENCE [LARGE SCALE GENOMIC DNA]</scope>
    <source>
        <strain evidence="16 17">Sb_GMNB300</strain>
    </source>
</reference>
<dbReference type="FunCoup" id="A0A5J5EZH7">
    <property type="interactions" value="60"/>
</dbReference>
<keyword evidence="8 13" id="KW-1133">Transmembrane helix</keyword>
<evidence type="ECO:0000256" key="1">
    <source>
        <dbReference type="ARBA" id="ARBA00004127"/>
    </source>
</evidence>
<dbReference type="PANTHER" id="PTHR32138">
    <property type="entry name" value="PHOSPHATIDYLETHANOLAMINE N-METHYLTRANSFERASE"/>
    <property type="match status" value="1"/>
</dbReference>
<dbReference type="InterPro" id="IPR016219">
    <property type="entry name" value="Phosphatid-EA_MeTrfase_fun"/>
</dbReference>
<feature type="transmembrane region" description="Helical" evidence="13 14">
    <location>
        <begin position="404"/>
        <end position="423"/>
    </location>
</feature>
<feature type="transmembrane region" description="Helical" evidence="13 14">
    <location>
        <begin position="451"/>
        <end position="471"/>
    </location>
</feature>
<comment type="function">
    <text evidence="13 14">Catalyzes the first step of the methylation pathway of phosphatidylcholine biosynthesis, the SAM-dependent methylation of phosphatidylethanolamine (PE) to phosphatidylmonomethylethanolamine (PMME).</text>
</comment>
<sequence>MAASSLADGSALRARKADATLEADTPTDTPLEDATPKKRKTYGRIPHSGQCHATVFVVPQTHDMVSTLLSPSTPKKAIDLFILGILAVHIGLFFTLPIALRTPVLLVLFLFWRASYNWGLGYLLQAQSKYGQLVYWAKKYAIFDAEKSPFIYSYLRADIESKVQEEVKNGDYKFDEAPIEYNTWLVFRRLVDLILMSDFVSYVLMAISCAHQPVDEAWYLTVGRYTGGFVLFMFNLWVKLDAHRVVKDYAWYWGDFFYLIDQNLTFDGVYEIAPHPMYSVGYAGYYGISLFAASYTVLFVSLIAHAAQFAFLTLVENPHIEKTYNPPVARRKSQLQEVPSFDHDDASSASGSLFTEVGQPSERPLVQSLDPFNSVHFSSMLLIFYLAVLAILTPDTTIYQTLFVIHALMWRLWHTVGIGAILVGQSKSKSYVRHFLKFGETFEDAWRQWKGVYFVSLSMTHASFAAAAWKVYQMPSSDERMALFRHTVGIMLVALQVWTAFSIYDSLGEFGWFYGDFFFDLPSPHLTYSGIYRYLNNPERLIGCAGIWGIVLMASSAPIFLVGLFSHVCALLFLNLVESPHMQKLYGNQIRREAGVAKTIRKAIPPPVADQVRMFQGSVDKIVSEAAEFVEELLEKSKPRIPKAIVGVVKNTQARFAPARLAIELLSERESVNSNGNTDKYSLKLVNAAHKGSTETLTIPYGQAIRVAWTAPAGHSRKDWIGLYKVGDNSSREVSHIASMGRWVAICKDQYDTKVADQGILTSDEKDPSNLEIARGEIEFRGDKNFWKNGVFEFRYHHDGKHAVMAISQPFEICIDKVELDDEEIRDGSARDLVEAHLLPVVQRCFDDQELAPEDADDLFGGVADDTCSRRIVYAIKEMFGVDLAPSVVSADGNIRRLGWRIVNARKVLAPFSMYHDTSSRPNSPPSSPKC</sequence>
<dbReference type="GO" id="GO:0004608">
    <property type="term" value="F:phosphatidylethanolamine N-methyltransferase activity"/>
    <property type="evidence" value="ECO:0007669"/>
    <property type="project" value="UniProtKB-UniRule"/>
</dbReference>
<keyword evidence="5 13" id="KW-0949">S-adenosyl-L-methionine</keyword>
<proteinExistence type="inferred from homology"/>
<dbReference type="EMBL" id="VXIS01000064">
    <property type="protein sequence ID" value="KAA8908842.1"/>
    <property type="molecule type" value="Genomic_DNA"/>
</dbReference>
<keyword evidence="4 13" id="KW-0808">Transferase</keyword>
<feature type="transmembrane region" description="Helical" evidence="13 14">
    <location>
        <begin position="374"/>
        <end position="392"/>
    </location>
</feature>
<keyword evidence="7 13" id="KW-0256">Endoplasmic reticulum</keyword>
<comment type="pathway">
    <text evidence="13 14">Phospholipid metabolism; phosphatidylcholine biosynthesis.</text>
</comment>
<dbReference type="AlphaFoldDB" id="A0A5J5EZH7"/>